<dbReference type="PANTHER" id="PTHR43425">
    <property type="entry name" value="OXYGEN-INSENSITIVE NADPH NITROREDUCTASE"/>
    <property type="match status" value="1"/>
</dbReference>
<accession>A0A5J5G1N2</accession>
<reference evidence="7 8" key="1">
    <citation type="submission" date="2019-09" db="EMBL/GenBank/DDBJ databases">
        <title>Bacillus ochoae sp. nov., Paenibacillus whitsoniae sp. nov., Paenibacillus spiritus sp. nov. Isolated from the Mars Exploration Rover during spacecraft assembly.</title>
        <authorList>
            <person name="Seuylemezian A."/>
            <person name="Vaishampayan P."/>
        </authorList>
    </citation>
    <scope>NUCLEOTIDE SEQUENCE [LARGE SCALE GENOMIC DNA]</scope>
    <source>
        <strain evidence="7 8">MER_111</strain>
    </source>
</reference>
<evidence type="ECO:0000313" key="7">
    <source>
        <dbReference type="EMBL" id="KAA8999767.1"/>
    </source>
</evidence>
<evidence type="ECO:0000259" key="6">
    <source>
        <dbReference type="Pfam" id="PF00881"/>
    </source>
</evidence>
<keyword evidence="5" id="KW-0521">NADP</keyword>
<dbReference type="RefSeq" id="WP_150459199.1">
    <property type="nucleotide sequence ID" value="NZ_VYKK01000022.1"/>
</dbReference>
<evidence type="ECO:0000256" key="3">
    <source>
        <dbReference type="ARBA" id="ARBA00022643"/>
    </source>
</evidence>
<dbReference type="InterPro" id="IPR000415">
    <property type="entry name" value="Nitroreductase-like"/>
</dbReference>
<keyword evidence="2 5" id="KW-0285">Flavoprotein</keyword>
<name>A0A5J5G1N2_9BACL</name>
<dbReference type="PIRSF" id="PIRSF005426">
    <property type="entry name" value="Frp"/>
    <property type="match status" value="1"/>
</dbReference>
<evidence type="ECO:0000313" key="8">
    <source>
        <dbReference type="Proteomes" id="UP000367750"/>
    </source>
</evidence>
<dbReference type="Proteomes" id="UP000367750">
    <property type="component" value="Unassembled WGS sequence"/>
</dbReference>
<dbReference type="OrthoDB" id="9775805at2"/>
<dbReference type="InterPro" id="IPR016446">
    <property type="entry name" value="Flavin_OxRdtase_Frp"/>
</dbReference>
<proteinExistence type="inferred from homology"/>
<keyword evidence="8" id="KW-1185">Reference proteome</keyword>
<dbReference type="AlphaFoldDB" id="A0A5J5G1N2"/>
<dbReference type="Pfam" id="PF00881">
    <property type="entry name" value="Nitroreductase"/>
    <property type="match status" value="1"/>
</dbReference>
<evidence type="ECO:0000256" key="4">
    <source>
        <dbReference type="ARBA" id="ARBA00023002"/>
    </source>
</evidence>
<evidence type="ECO:0000256" key="1">
    <source>
        <dbReference type="ARBA" id="ARBA00008366"/>
    </source>
</evidence>
<keyword evidence="4 5" id="KW-0560">Oxidoreductase</keyword>
<dbReference type="GO" id="GO:0016491">
    <property type="term" value="F:oxidoreductase activity"/>
    <property type="evidence" value="ECO:0007669"/>
    <property type="project" value="UniProtKB-UniRule"/>
</dbReference>
<dbReference type="PANTHER" id="PTHR43425:SF2">
    <property type="entry name" value="OXYGEN-INSENSITIVE NADPH NITROREDUCTASE"/>
    <property type="match status" value="1"/>
</dbReference>
<dbReference type="SUPFAM" id="SSF55469">
    <property type="entry name" value="FMN-dependent nitroreductase-like"/>
    <property type="match status" value="1"/>
</dbReference>
<feature type="domain" description="Nitroreductase" evidence="6">
    <location>
        <begin position="10"/>
        <end position="164"/>
    </location>
</feature>
<evidence type="ECO:0000256" key="2">
    <source>
        <dbReference type="ARBA" id="ARBA00022630"/>
    </source>
</evidence>
<dbReference type="EMBL" id="VYKK01000022">
    <property type="protein sequence ID" value="KAA8999767.1"/>
    <property type="molecule type" value="Genomic_DNA"/>
</dbReference>
<dbReference type="Gene3D" id="3.40.109.10">
    <property type="entry name" value="NADH Oxidase"/>
    <property type="match status" value="1"/>
</dbReference>
<sequence>MNDTLRTLFNHRSHKSFADRPVSAETVRTVAEAARSLPSWVNGQHVTIIEVRDEAVKGELAALSGNQAHVAAAPVFLVFCMDLARAAYAAQQEGQPFEADNDADAILVGATDVGIQLGGAVAAAESLGLGTIPIGGIRRHTARVIELLELPRHVFPLVGLCLGYPAGEPAQKPRLPLGLVLHEGKYQGIDPELMEAYNAEYRTYTREHERTERSWTEIIAHFYGLNPRYGDSQDTLRRQGYSWGGAQEDEQR</sequence>
<gene>
    <name evidence="7" type="ORF">F4V43_15700</name>
</gene>
<dbReference type="CDD" id="cd02146">
    <property type="entry name" value="NfsA-like"/>
    <property type="match status" value="1"/>
</dbReference>
<keyword evidence="3 5" id="KW-0288">FMN</keyword>
<protein>
    <submittedName>
        <fullName evidence="7">NADPH-dependent oxidoreductase</fullName>
    </submittedName>
</protein>
<organism evidence="7 8">
    <name type="scientific">Paenibacillus spiritus</name>
    <dbReference type="NCBI Taxonomy" id="2496557"/>
    <lineage>
        <taxon>Bacteria</taxon>
        <taxon>Bacillati</taxon>
        <taxon>Bacillota</taxon>
        <taxon>Bacilli</taxon>
        <taxon>Bacillales</taxon>
        <taxon>Paenibacillaceae</taxon>
        <taxon>Paenibacillus</taxon>
    </lineage>
</organism>
<comment type="caution">
    <text evidence="7">The sequence shown here is derived from an EMBL/GenBank/DDBJ whole genome shotgun (WGS) entry which is preliminary data.</text>
</comment>
<comment type="similarity">
    <text evidence="1 5">Belongs to the flavin oxidoreductase frp family.</text>
</comment>
<evidence type="ECO:0000256" key="5">
    <source>
        <dbReference type="PIRNR" id="PIRNR005426"/>
    </source>
</evidence>
<dbReference type="InterPro" id="IPR029479">
    <property type="entry name" value="Nitroreductase"/>
</dbReference>